<gene>
    <name evidence="3" type="ORF">M23134_01895</name>
</gene>
<dbReference type="InterPro" id="IPR011006">
    <property type="entry name" value="CheY-like_superfamily"/>
</dbReference>
<evidence type="ECO:0000313" key="3">
    <source>
        <dbReference type="EMBL" id="EAY31866.1"/>
    </source>
</evidence>
<organism evidence="3 4">
    <name type="scientific">Microscilla marina ATCC 23134</name>
    <dbReference type="NCBI Taxonomy" id="313606"/>
    <lineage>
        <taxon>Bacteria</taxon>
        <taxon>Pseudomonadati</taxon>
        <taxon>Bacteroidota</taxon>
        <taxon>Cytophagia</taxon>
        <taxon>Cytophagales</taxon>
        <taxon>Microscillaceae</taxon>
        <taxon>Microscilla</taxon>
    </lineage>
</organism>
<dbReference type="eggNOG" id="COG0745">
    <property type="taxonomic scope" value="Bacteria"/>
</dbReference>
<reference evidence="3 4" key="1">
    <citation type="submission" date="2007-01" db="EMBL/GenBank/DDBJ databases">
        <authorList>
            <person name="Haygood M."/>
            <person name="Podell S."/>
            <person name="Anderson C."/>
            <person name="Hopkinson B."/>
            <person name="Roe K."/>
            <person name="Barbeau K."/>
            <person name="Gaasterland T."/>
            <person name="Ferriera S."/>
            <person name="Johnson J."/>
            <person name="Kravitz S."/>
            <person name="Beeson K."/>
            <person name="Sutton G."/>
            <person name="Rogers Y.-H."/>
            <person name="Friedman R."/>
            <person name="Frazier M."/>
            <person name="Venter J.C."/>
        </authorList>
    </citation>
    <scope>NUCLEOTIDE SEQUENCE [LARGE SCALE GENOMIC DNA]</scope>
    <source>
        <strain evidence="3 4">ATCC 23134</strain>
    </source>
</reference>
<name>A1ZC64_MICM2</name>
<dbReference type="SMART" id="SM00448">
    <property type="entry name" value="REC"/>
    <property type="match status" value="1"/>
</dbReference>
<feature type="modified residue" description="4-aspartylphosphate" evidence="1">
    <location>
        <position position="62"/>
    </location>
</feature>
<dbReference type="CDD" id="cd17557">
    <property type="entry name" value="REC_Rcp-like"/>
    <property type="match status" value="1"/>
</dbReference>
<dbReference type="Gene3D" id="3.40.50.2300">
    <property type="match status" value="1"/>
</dbReference>
<dbReference type="RefSeq" id="WP_002692616.1">
    <property type="nucleotide sequence ID" value="NZ_AAWS01000001.1"/>
</dbReference>
<sequence>MATGEILLIEDNEDDVLLTKRALRKHHIKSKVVVACNGKEGLDYLLGKNGKQKLSPMLTLLDLNLPIMGGLDVLEALQRYEQPINCPIIVLTTSDNEEDIASCYRLGAHSYVQKPMDLTQFMELIRYLAIYWLALNKPYPVVEGGAPDI</sequence>
<comment type="caution">
    <text evidence="3">The sequence shown here is derived from an EMBL/GenBank/DDBJ whole genome shotgun (WGS) entry which is preliminary data.</text>
</comment>
<keyword evidence="4" id="KW-1185">Reference proteome</keyword>
<dbReference type="Proteomes" id="UP000004095">
    <property type="component" value="Unassembled WGS sequence"/>
</dbReference>
<dbReference type="AlphaFoldDB" id="A1ZC64"/>
<keyword evidence="1" id="KW-0597">Phosphoprotein</keyword>
<dbReference type="EMBL" id="AAWS01000001">
    <property type="protein sequence ID" value="EAY31866.1"/>
    <property type="molecule type" value="Genomic_DNA"/>
</dbReference>
<dbReference type="GO" id="GO:0000160">
    <property type="term" value="P:phosphorelay signal transduction system"/>
    <property type="evidence" value="ECO:0007669"/>
    <property type="project" value="InterPro"/>
</dbReference>
<dbReference type="InterPro" id="IPR052893">
    <property type="entry name" value="TCS_response_regulator"/>
</dbReference>
<feature type="domain" description="Response regulatory" evidence="2">
    <location>
        <begin position="5"/>
        <end position="129"/>
    </location>
</feature>
<evidence type="ECO:0000259" key="2">
    <source>
        <dbReference type="PROSITE" id="PS50110"/>
    </source>
</evidence>
<dbReference type="OrthoDB" id="7631574at2"/>
<dbReference type="InterPro" id="IPR001789">
    <property type="entry name" value="Sig_transdc_resp-reg_receiver"/>
</dbReference>
<proteinExistence type="predicted"/>
<dbReference type="PROSITE" id="PS50110">
    <property type="entry name" value="RESPONSE_REGULATORY"/>
    <property type="match status" value="1"/>
</dbReference>
<dbReference type="SUPFAM" id="SSF52172">
    <property type="entry name" value="CheY-like"/>
    <property type="match status" value="1"/>
</dbReference>
<evidence type="ECO:0000256" key="1">
    <source>
        <dbReference type="PROSITE-ProRule" id="PRU00169"/>
    </source>
</evidence>
<dbReference type="Pfam" id="PF00072">
    <property type="entry name" value="Response_reg"/>
    <property type="match status" value="1"/>
</dbReference>
<evidence type="ECO:0000313" key="4">
    <source>
        <dbReference type="Proteomes" id="UP000004095"/>
    </source>
</evidence>
<protein>
    <submittedName>
        <fullName evidence="3">Response regulator receiver domain protein</fullName>
    </submittedName>
</protein>
<accession>A1ZC64</accession>
<dbReference type="PANTHER" id="PTHR44520">
    <property type="entry name" value="RESPONSE REGULATOR RCP1-RELATED"/>
    <property type="match status" value="1"/>
</dbReference>